<dbReference type="RefSeq" id="WP_179747371.1">
    <property type="nucleotide sequence ID" value="NZ_OBEJ01000001.1"/>
</dbReference>
<feature type="compositionally biased region" description="Basic and acidic residues" evidence="1">
    <location>
        <begin position="1"/>
        <end position="12"/>
    </location>
</feature>
<evidence type="ECO:0000256" key="1">
    <source>
        <dbReference type="SAM" id="MobiDB-lite"/>
    </source>
</evidence>
<accession>A0A285N7W6</accession>
<dbReference type="AlphaFoldDB" id="A0A285N7W6"/>
<feature type="region of interest" description="Disordered" evidence="1">
    <location>
        <begin position="1"/>
        <end position="20"/>
    </location>
</feature>
<evidence type="ECO:0000313" key="2">
    <source>
        <dbReference type="EMBL" id="SNZ03801.1"/>
    </source>
</evidence>
<evidence type="ECO:0000313" key="3">
    <source>
        <dbReference type="Proteomes" id="UP000219453"/>
    </source>
</evidence>
<dbReference type="EMBL" id="OBEJ01000001">
    <property type="protein sequence ID" value="SNZ03801.1"/>
    <property type="molecule type" value="Genomic_DNA"/>
</dbReference>
<sequence length="54" mass="5718">MDAEADNDRTADAAEDTTEQVVAACETSPGNTVFTEQGNSDAWIATDLTVSPER</sequence>
<dbReference type="OrthoDB" id="204433at2157"/>
<gene>
    <name evidence="2" type="ORF">SAMN06269185_0373</name>
</gene>
<protein>
    <submittedName>
        <fullName evidence="2">Uncharacterized protein</fullName>
    </submittedName>
</protein>
<name>A0A285N7W6_NATPI</name>
<keyword evidence="3" id="KW-1185">Reference proteome</keyword>
<dbReference type="Proteomes" id="UP000219453">
    <property type="component" value="Unassembled WGS sequence"/>
</dbReference>
<proteinExistence type="predicted"/>
<organism evidence="2 3">
    <name type="scientific">Natronoarchaeum philippinense</name>
    <dbReference type="NCBI Taxonomy" id="558529"/>
    <lineage>
        <taxon>Archaea</taxon>
        <taxon>Methanobacteriati</taxon>
        <taxon>Methanobacteriota</taxon>
        <taxon>Stenosarchaea group</taxon>
        <taxon>Halobacteria</taxon>
        <taxon>Halobacteriales</taxon>
        <taxon>Natronoarchaeaceae</taxon>
    </lineage>
</organism>
<reference evidence="2 3" key="1">
    <citation type="submission" date="2017-09" db="EMBL/GenBank/DDBJ databases">
        <authorList>
            <person name="Ehlers B."/>
            <person name="Leendertz F.H."/>
        </authorList>
    </citation>
    <scope>NUCLEOTIDE SEQUENCE [LARGE SCALE GENOMIC DNA]</scope>
    <source>
        <strain evidence="2 3">DSM 27208</strain>
    </source>
</reference>